<dbReference type="Proteomes" id="UP000238523">
    <property type="component" value="Chromosome"/>
</dbReference>
<proteinExistence type="predicted"/>
<accession>A0A2K9Z3E0</accession>
<organism evidence="1 2">
    <name type="scientific">Rhizobium leguminosarum</name>
    <dbReference type="NCBI Taxonomy" id="384"/>
    <lineage>
        <taxon>Bacteria</taxon>
        <taxon>Pseudomonadati</taxon>
        <taxon>Pseudomonadota</taxon>
        <taxon>Alphaproteobacteria</taxon>
        <taxon>Hyphomicrobiales</taxon>
        <taxon>Rhizobiaceae</taxon>
        <taxon>Rhizobium/Agrobacterium group</taxon>
        <taxon>Rhizobium</taxon>
    </lineage>
</organism>
<evidence type="ECO:0000313" key="1">
    <source>
        <dbReference type="EMBL" id="AUW42700.1"/>
    </source>
</evidence>
<sequence length="42" mass="4848">MVKPFADPARYFWGIERFYFKPAVLVSCVNAHRVNLDSCDAL</sequence>
<dbReference type="EMBL" id="CP025012">
    <property type="protein sequence ID" value="AUW42700.1"/>
    <property type="molecule type" value="Genomic_DNA"/>
</dbReference>
<protein>
    <submittedName>
        <fullName evidence="1">Uncharacterized protein</fullName>
    </submittedName>
</protein>
<dbReference type="AlphaFoldDB" id="A0A2K9Z3E0"/>
<gene>
    <name evidence="1" type="ORF">CUJ84_Chr002344</name>
</gene>
<name>A0A2K9Z3E0_RHILE</name>
<reference evidence="1 2" key="1">
    <citation type="submission" date="2017-11" db="EMBL/GenBank/DDBJ databases">
        <title>Complete genome of Rhizobium leguminosarum Norway, an ineffective micro-symbiont.</title>
        <authorList>
            <person name="Hoffrichter A."/>
            <person name="Liang J."/>
            <person name="Brachmann A."/>
            <person name="Marin M."/>
        </authorList>
    </citation>
    <scope>NUCLEOTIDE SEQUENCE [LARGE SCALE GENOMIC DNA]</scope>
    <source>
        <strain evidence="1 2">Norway</strain>
    </source>
</reference>
<evidence type="ECO:0000313" key="2">
    <source>
        <dbReference type="Proteomes" id="UP000238523"/>
    </source>
</evidence>